<dbReference type="Pfam" id="PF09694">
    <property type="entry name" value="Gcw_chp"/>
    <property type="match status" value="1"/>
</dbReference>
<dbReference type="NCBIfam" id="TIGR02001">
    <property type="entry name" value="gcw_chp"/>
    <property type="match status" value="1"/>
</dbReference>
<organism evidence="2 3">
    <name type="scientific">Syntrophotalea acetylenica</name>
    <name type="common">Pelobacter acetylenicus</name>
    <dbReference type="NCBI Taxonomy" id="29542"/>
    <lineage>
        <taxon>Bacteria</taxon>
        <taxon>Pseudomonadati</taxon>
        <taxon>Thermodesulfobacteriota</taxon>
        <taxon>Desulfuromonadia</taxon>
        <taxon>Desulfuromonadales</taxon>
        <taxon>Syntrophotaleaceae</taxon>
        <taxon>Syntrophotalea</taxon>
    </lineage>
</organism>
<feature type="signal peptide" evidence="1">
    <location>
        <begin position="1"/>
        <end position="24"/>
    </location>
</feature>
<gene>
    <name evidence="2" type="ORF">A7E75_04950</name>
</gene>
<protein>
    <submittedName>
        <fullName evidence="2">Uncharacterized protein</fullName>
    </submittedName>
</protein>
<evidence type="ECO:0000313" key="3">
    <source>
        <dbReference type="Proteomes" id="UP000182264"/>
    </source>
</evidence>
<sequence length="245" mass="27327">MKKWSVLLVSVFMLAVGFASQAQAKIEVEGDVYAGIWDKYMWRGFNLSDSRPTIQAGIDLTLGSGWTLSTWHNWQLTSGPNWNAGELNETDVILTYAFDLGDMISMSVGDIWYMIEGEDTNELFVTFTLNTLLSPNLKISYDWDRAEEDGLFYSFDISHTFDLGQWVPNTALNLGALVSYNQHADGTVADYAGWHNYELSASIDYALNDQMTISPIFIFSSPISSAAKDLIDTETAAALNLTFAF</sequence>
<evidence type="ECO:0000313" key="2">
    <source>
        <dbReference type="EMBL" id="APG24452.1"/>
    </source>
</evidence>
<feature type="chain" id="PRO_5012250481" evidence="1">
    <location>
        <begin position="25"/>
        <end position="245"/>
    </location>
</feature>
<name>A0A1L3GES9_SYNAC</name>
<dbReference type="KEGG" id="pace:A6070_13595"/>
<accession>A0A1L3GES9</accession>
<keyword evidence="3" id="KW-1185">Reference proteome</keyword>
<dbReference type="STRING" id="29542.A6070_13595"/>
<dbReference type="AlphaFoldDB" id="A0A1L3GES9"/>
<reference evidence="2 3" key="1">
    <citation type="journal article" date="2017" name="Genome Announc.">
        <title>Complete Genome Sequences of Two Acetylene-Fermenting Pelobacter acetylenicus Strains.</title>
        <authorList>
            <person name="Sutton J.M."/>
            <person name="Baesman S.M."/>
            <person name="Fierst J.L."/>
            <person name="Poret-Peterson A.T."/>
            <person name="Oremland R.S."/>
            <person name="Dunlap D.S."/>
            <person name="Akob D.M."/>
        </authorList>
    </citation>
    <scope>NUCLEOTIDE SEQUENCE [LARGE SCALE GENOMIC DNA]</scope>
    <source>
        <strain evidence="2 3">DSM 3247</strain>
    </source>
</reference>
<dbReference type="EMBL" id="CP015518">
    <property type="protein sequence ID" value="APG24452.1"/>
    <property type="molecule type" value="Genomic_DNA"/>
</dbReference>
<evidence type="ECO:0000256" key="1">
    <source>
        <dbReference type="SAM" id="SignalP"/>
    </source>
</evidence>
<proteinExistence type="predicted"/>
<dbReference type="RefSeq" id="WP_072286292.1">
    <property type="nucleotide sequence ID" value="NZ_CP015455.1"/>
</dbReference>
<dbReference type="OrthoDB" id="9782545at2"/>
<keyword evidence="1" id="KW-0732">Signal</keyword>
<dbReference type="InterPro" id="IPR010239">
    <property type="entry name" value="CHP02001"/>
</dbReference>
<dbReference type="Proteomes" id="UP000182264">
    <property type="component" value="Chromosome"/>
</dbReference>